<dbReference type="SMART" id="SM00421">
    <property type="entry name" value="HTH_LUXR"/>
    <property type="match status" value="1"/>
</dbReference>
<proteinExistence type="predicted"/>
<evidence type="ECO:0000256" key="2">
    <source>
        <dbReference type="ARBA" id="ARBA00023125"/>
    </source>
</evidence>
<comment type="caution">
    <text evidence="5">The sequence shown here is derived from an EMBL/GenBank/DDBJ whole genome shotgun (WGS) entry which is preliminary data.</text>
</comment>
<evidence type="ECO:0000259" key="4">
    <source>
        <dbReference type="PROSITE" id="PS50043"/>
    </source>
</evidence>
<dbReference type="Pfam" id="PF00196">
    <property type="entry name" value="GerE"/>
    <property type="match status" value="1"/>
</dbReference>
<dbReference type="CDD" id="cd06170">
    <property type="entry name" value="LuxR_C_like"/>
    <property type="match status" value="1"/>
</dbReference>
<dbReference type="InterPro" id="IPR000792">
    <property type="entry name" value="Tscrpt_reg_LuxR_C"/>
</dbReference>
<keyword evidence="1" id="KW-0805">Transcription regulation</keyword>
<keyword evidence="3" id="KW-0804">Transcription</keyword>
<feature type="domain" description="HTH luxR-type" evidence="4">
    <location>
        <begin position="77"/>
        <end position="142"/>
    </location>
</feature>
<keyword evidence="2" id="KW-0238">DNA-binding</keyword>
<dbReference type="RefSeq" id="WP_343963969.1">
    <property type="nucleotide sequence ID" value="NZ_BAAAGK010000021.1"/>
</dbReference>
<reference evidence="6" key="1">
    <citation type="journal article" date="2019" name="Int. J. Syst. Evol. Microbiol.">
        <title>The Global Catalogue of Microorganisms (GCM) 10K type strain sequencing project: providing services to taxonomists for standard genome sequencing and annotation.</title>
        <authorList>
            <consortium name="The Broad Institute Genomics Platform"/>
            <consortium name="The Broad Institute Genome Sequencing Center for Infectious Disease"/>
            <person name="Wu L."/>
            <person name="Ma J."/>
        </authorList>
    </citation>
    <scope>NUCLEOTIDE SEQUENCE [LARGE SCALE GENOMIC DNA]</scope>
    <source>
        <strain evidence="6">JCM 10083</strain>
    </source>
</reference>
<dbReference type="SUPFAM" id="SSF46894">
    <property type="entry name" value="C-terminal effector domain of the bipartite response regulators"/>
    <property type="match status" value="1"/>
</dbReference>
<dbReference type="InterPro" id="IPR036388">
    <property type="entry name" value="WH-like_DNA-bd_sf"/>
</dbReference>
<evidence type="ECO:0000313" key="6">
    <source>
        <dbReference type="Proteomes" id="UP001596514"/>
    </source>
</evidence>
<dbReference type="InterPro" id="IPR016032">
    <property type="entry name" value="Sig_transdc_resp-reg_C-effctor"/>
</dbReference>
<evidence type="ECO:0000256" key="1">
    <source>
        <dbReference type="ARBA" id="ARBA00023015"/>
    </source>
</evidence>
<dbReference type="PROSITE" id="PS50043">
    <property type="entry name" value="HTH_LUXR_2"/>
    <property type="match status" value="1"/>
</dbReference>
<keyword evidence="6" id="KW-1185">Reference proteome</keyword>
<evidence type="ECO:0000256" key="3">
    <source>
        <dbReference type="ARBA" id="ARBA00023163"/>
    </source>
</evidence>
<dbReference type="PANTHER" id="PTHR44688:SF16">
    <property type="entry name" value="DNA-BINDING TRANSCRIPTIONAL ACTIVATOR DEVR_DOSR"/>
    <property type="match status" value="1"/>
</dbReference>
<organism evidence="5 6">
    <name type="scientific">Streptosporangium amethystogenes subsp. fukuiense</name>
    <dbReference type="NCBI Taxonomy" id="698418"/>
    <lineage>
        <taxon>Bacteria</taxon>
        <taxon>Bacillati</taxon>
        <taxon>Actinomycetota</taxon>
        <taxon>Actinomycetes</taxon>
        <taxon>Streptosporangiales</taxon>
        <taxon>Streptosporangiaceae</taxon>
        <taxon>Streptosporangium</taxon>
    </lineage>
</organism>
<dbReference type="Proteomes" id="UP001596514">
    <property type="component" value="Unassembled WGS sequence"/>
</dbReference>
<dbReference type="EMBL" id="JBHTEE010000001">
    <property type="protein sequence ID" value="MFC7602016.1"/>
    <property type="molecule type" value="Genomic_DNA"/>
</dbReference>
<dbReference type="PANTHER" id="PTHR44688">
    <property type="entry name" value="DNA-BINDING TRANSCRIPTIONAL ACTIVATOR DEVR_DOSR"/>
    <property type="match status" value="1"/>
</dbReference>
<gene>
    <name evidence="5" type="ORF">ACFQVD_18110</name>
</gene>
<sequence length="144" mass="15970">MRTRVVVDSPSGAAGFPESVELRVDPLISERFLMVDGRVAMTGHTSRMAVVRAPALVTLLGELFERVWSQAEPRLREREPLSSLTDQERTVLRMSAEGLTDEVIARHLGLTSRTVRRHMATAMERFGAQSRFQAGVRIAKAGIV</sequence>
<dbReference type="Gene3D" id="1.10.10.10">
    <property type="entry name" value="Winged helix-like DNA-binding domain superfamily/Winged helix DNA-binding domain"/>
    <property type="match status" value="1"/>
</dbReference>
<accession>A0ABW2T2I5</accession>
<dbReference type="PRINTS" id="PR00038">
    <property type="entry name" value="HTHLUXR"/>
</dbReference>
<name>A0ABW2T2I5_9ACTN</name>
<protein>
    <submittedName>
        <fullName evidence="5">LuxR C-terminal-related transcriptional regulator</fullName>
    </submittedName>
</protein>
<evidence type="ECO:0000313" key="5">
    <source>
        <dbReference type="EMBL" id="MFC7602016.1"/>
    </source>
</evidence>